<dbReference type="Proteomes" id="UP000182034">
    <property type="component" value="Unassembled WGS sequence"/>
</dbReference>
<dbReference type="PROSITE" id="PS51257">
    <property type="entry name" value="PROKAR_LIPOPROTEIN"/>
    <property type="match status" value="1"/>
</dbReference>
<evidence type="ECO:0000313" key="2">
    <source>
        <dbReference type="Proteomes" id="UP000182034"/>
    </source>
</evidence>
<dbReference type="AlphaFoldDB" id="A0A1K2IMQ2"/>
<dbReference type="EMBL" id="FPKW01000005">
    <property type="protein sequence ID" value="SFZ93480.1"/>
    <property type="molecule type" value="Genomic_DNA"/>
</dbReference>
<organism evidence="1 2">
    <name type="scientific">Chryseobacterium limigenitum</name>
    <dbReference type="NCBI Taxonomy" id="1612149"/>
    <lineage>
        <taxon>Bacteria</taxon>
        <taxon>Pseudomonadati</taxon>
        <taxon>Bacteroidota</taxon>
        <taxon>Flavobacteriia</taxon>
        <taxon>Flavobacteriales</taxon>
        <taxon>Weeksellaceae</taxon>
        <taxon>Chryseobacterium group</taxon>
        <taxon>Chryseobacterium</taxon>
    </lineage>
</organism>
<proteinExistence type="predicted"/>
<protein>
    <submittedName>
        <fullName evidence="1">Uncharacterized protein</fullName>
    </submittedName>
</protein>
<dbReference type="RefSeq" id="WP_072409092.1">
    <property type="nucleotide sequence ID" value="NZ_FPKW01000005.1"/>
</dbReference>
<accession>A0A1K2IMQ2</accession>
<dbReference type="OrthoDB" id="1151192at2"/>
<name>A0A1K2IMQ2_9FLAO</name>
<sequence length="140" mass="15793">MKKLLFTVFTVLSFIGCSNHDDENTQTTSNPVTTQYFHPPTWIQGKWQKDGTSLYKFTNDDFYTIAGSIETSYKSILQQGASLGATSSVPETISETVYEFTIKSGSTNAEYKFKKINSTKIEWVNYPYASTVGAFYLTKQ</sequence>
<dbReference type="STRING" id="1612149.SAMN05216324_10595"/>
<keyword evidence="2" id="KW-1185">Reference proteome</keyword>
<evidence type="ECO:0000313" key="1">
    <source>
        <dbReference type="EMBL" id="SFZ93480.1"/>
    </source>
</evidence>
<reference evidence="2" key="1">
    <citation type="submission" date="2016-10" db="EMBL/GenBank/DDBJ databases">
        <authorList>
            <person name="Varghese N."/>
            <person name="Submissions S."/>
        </authorList>
    </citation>
    <scope>NUCLEOTIDE SEQUENCE [LARGE SCALE GENOMIC DNA]</scope>
    <source>
        <strain evidence="2">SUR2</strain>
    </source>
</reference>
<gene>
    <name evidence="1" type="ORF">SAMN05216324_10595</name>
</gene>